<dbReference type="SUPFAM" id="SSF53335">
    <property type="entry name" value="S-adenosyl-L-methionine-dependent methyltransferases"/>
    <property type="match status" value="1"/>
</dbReference>
<dbReference type="EMBL" id="KV744977">
    <property type="protein sequence ID" value="OCK80031.1"/>
    <property type="molecule type" value="Genomic_DNA"/>
</dbReference>
<organism evidence="1 2">
    <name type="scientific">Lepidopterella palustris CBS 459.81</name>
    <dbReference type="NCBI Taxonomy" id="1314670"/>
    <lineage>
        <taxon>Eukaryota</taxon>
        <taxon>Fungi</taxon>
        <taxon>Dikarya</taxon>
        <taxon>Ascomycota</taxon>
        <taxon>Pezizomycotina</taxon>
        <taxon>Dothideomycetes</taxon>
        <taxon>Pleosporomycetidae</taxon>
        <taxon>Mytilinidiales</taxon>
        <taxon>Argynnaceae</taxon>
        <taxon>Lepidopterella</taxon>
    </lineage>
</organism>
<evidence type="ECO:0000313" key="2">
    <source>
        <dbReference type="Proteomes" id="UP000250266"/>
    </source>
</evidence>
<protein>
    <recommendedName>
        <fullName evidence="3">S-adenosyl-L-methionine-dependent methyltransferase</fullName>
    </recommendedName>
</protein>
<keyword evidence="2" id="KW-1185">Reference proteome</keyword>
<dbReference type="Gene3D" id="3.40.50.150">
    <property type="entry name" value="Vaccinia Virus protein VP39"/>
    <property type="match status" value="1"/>
</dbReference>
<dbReference type="OrthoDB" id="61390at2759"/>
<dbReference type="Proteomes" id="UP000250266">
    <property type="component" value="Unassembled WGS sequence"/>
</dbReference>
<dbReference type="AlphaFoldDB" id="A0A8E2E9M8"/>
<evidence type="ECO:0000313" key="1">
    <source>
        <dbReference type="EMBL" id="OCK80031.1"/>
    </source>
</evidence>
<sequence>MWMNMGYWKETSDFPTACRALLVEVLQTAEVFMPHHGAAPDIVKFVDLGFGCGDQTIFLEQELKRVFLNSELLLPPFVHYVGITLDRTQFRFALSRTKALGILPPYDDPSTPYVQLFCADAANPDSWDGELKRAMTPFVSPHPDIPSALLDAGQYDQYAGNAQQKTWVLALDTLYHFSPSRWPIINYASRTLNASLMAFDLVIADNVSIFRRLLLRIICLLTGSPYANFITVARYREMLVQAGYQEADIDIKDVSRHVFAPLARFLGDQERRLRVIGLGIGGFRVAMWMFRWWGETGVVRGVIVVARK</sequence>
<name>A0A8E2E9M8_9PEZI</name>
<evidence type="ECO:0008006" key="3">
    <source>
        <dbReference type="Google" id="ProtNLM"/>
    </source>
</evidence>
<dbReference type="InterPro" id="IPR029063">
    <property type="entry name" value="SAM-dependent_MTases_sf"/>
</dbReference>
<reference evidence="1 2" key="1">
    <citation type="journal article" date="2016" name="Nat. Commun.">
        <title>Ectomycorrhizal ecology is imprinted in the genome of the dominant symbiotic fungus Cenococcum geophilum.</title>
        <authorList>
            <consortium name="DOE Joint Genome Institute"/>
            <person name="Peter M."/>
            <person name="Kohler A."/>
            <person name="Ohm R.A."/>
            <person name="Kuo A."/>
            <person name="Krutzmann J."/>
            <person name="Morin E."/>
            <person name="Arend M."/>
            <person name="Barry K.W."/>
            <person name="Binder M."/>
            <person name="Choi C."/>
            <person name="Clum A."/>
            <person name="Copeland A."/>
            <person name="Grisel N."/>
            <person name="Haridas S."/>
            <person name="Kipfer T."/>
            <person name="LaButti K."/>
            <person name="Lindquist E."/>
            <person name="Lipzen A."/>
            <person name="Maire R."/>
            <person name="Meier B."/>
            <person name="Mihaltcheva S."/>
            <person name="Molinier V."/>
            <person name="Murat C."/>
            <person name="Poggeler S."/>
            <person name="Quandt C.A."/>
            <person name="Sperisen C."/>
            <person name="Tritt A."/>
            <person name="Tisserant E."/>
            <person name="Crous P.W."/>
            <person name="Henrissat B."/>
            <person name="Nehls U."/>
            <person name="Egli S."/>
            <person name="Spatafora J.W."/>
            <person name="Grigoriev I.V."/>
            <person name="Martin F.M."/>
        </authorList>
    </citation>
    <scope>NUCLEOTIDE SEQUENCE [LARGE SCALE GENOMIC DNA]</scope>
    <source>
        <strain evidence="1 2">CBS 459.81</strain>
    </source>
</reference>
<accession>A0A8E2E9M8</accession>
<gene>
    <name evidence="1" type="ORF">K432DRAFT_353801</name>
</gene>
<proteinExistence type="predicted"/>